<protein>
    <recommendedName>
        <fullName evidence="4">Pseudouridine synthase</fullName>
        <ecNumber evidence="4">5.4.99.-</ecNumber>
    </recommendedName>
</protein>
<dbReference type="Gene3D" id="3.30.70.580">
    <property type="entry name" value="Pseudouridine synthase I, catalytic domain, N-terminal subdomain"/>
    <property type="match status" value="1"/>
</dbReference>
<dbReference type="SUPFAM" id="SSF55174">
    <property type="entry name" value="Alpha-L RNA-binding motif"/>
    <property type="match status" value="1"/>
</dbReference>
<dbReference type="STRING" id="52689.AKG39_02190"/>
<dbReference type="InterPro" id="IPR036986">
    <property type="entry name" value="S4_RNA-bd_sf"/>
</dbReference>
<dbReference type="SUPFAM" id="SSF55120">
    <property type="entry name" value="Pseudouridine synthase"/>
    <property type="match status" value="1"/>
</dbReference>
<dbReference type="SMART" id="SM00363">
    <property type="entry name" value="S4"/>
    <property type="match status" value="1"/>
</dbReference>
<comment type="similarity">
    <text evidence="1 4">Belongs to the pseudouridine synthase RsuA family.</text>
</comment>
<organism evidence="6 7">
    <name type="scientific">Acetobacterium bakii</name>
    <dbReference type="NCBI Taxonomy" id="52689"/>
    <lineage>
        <taxon>Bacteria</taxon>
        <taxon>Bacillati</taxon>
        <taxon>Bacillota</taxon>
        <taxon>Clostridia</taxon>
        <taxon>Eubacteriales</taxon>
        <taxon>Eubacteriaceae</taxon>
        <taxon>Acetobacterium</taxon>
    </lineage>
</organism>
<dbReference type="EMBL" id="LGYO01000006">
    <property type="protein sequence ID" value="KNZ43271.1"/>
    <property type="molecule type" value="Genomic_DNA"/>
</dbReference>
<evidence type="ECO:0000313" key="6">
    <source>
        <dbReference type="EMBL" id="KNZ43271.1"/>
    </source>
</evidence>
<dbReference type="PROSITE" id="PS01149">
    <property type="entry name" value="PSI_RSU"/>
    <property type="match status" value="1"/>
</dbReference>
<evidence type="ECO:0000256" key="4">
    <source>
        <dbReference type="RuleBase" id="RU003887"/>
    </source>
</evidence>
<dbReference type="InterPro" id="IPR050343">
    <property type="entry name" value="RsuA_PseudoU_synthase"/>
</dbReference>
<feature type="domain" description="RNA-binding S4" evidence="5">
    <location>
        <begin position="1"/>
        <end position="53"/>
    </location>
</feature>
<dbReference type="GO" id="GO:0120159">
    <property type="term" value="F:rRNA pseudouridine synthase activity"/>
    <property type="evidence" value="ECO:0007669"/>
    <property type="project" value="UniProtKB-ARBA"/>
</dbReference>
<evidence type="ECO:0000313" key="7">
    <source>
        <dbReference type="Proteomes" id="UP000036873"/>
    </source>
</evidence>
<dbReference type="Gene3D" id="3.10.290.10">
    <property type="entry name" value="RNA-binding S4 domain"/>
    <property type="match status" value="1"/>
</dbReference>
<dbReference type="Pfam" id="PF01479">
    <property type="entry name" value="S4"/>
    <property type="match status" value="1"/>
</dbReference>
<dbReference type="PROSITE" id="PS50889">
    <property type="entry name" value="S4"/>
    <property type="match status" value="1"/>
</dbReference>
<dbReference type="Proteomes" id="UP000036873">
    <property type="component" value="Unassembled WGS sequence"/>
</dbReference>
<dbReference type="InterPro" id="IPR042092">
    <property type="entry name" value="PsdUridine_s_RsuA/RluB/E/F_cat"/>
</dbReference>
<dbReference type="CDD" id="cd02870">
    <property type="entry name" value="PseudoU_synth_RsuA_like"/>
    <property type="match status" value="1"/>
</dbReference>
<name>A0A0L6U427_9FIRM</name>
<evidence type="ECO:0000256" key="2">
    <source>
        <dbReference type="ARBA" id="ARBA00023235"/>
    </source>
</evidence>
<dbReference type="GO" id="GO:0003723">
    <property type="term" value="F:RNA binding"/>
    <property type="evidence" value="ECO:0007669"/>
    <property type="project" value="UniProtKB-KW"/>
</dbReference>
<sequence>MAQCGVASRRKSEELISQGLVKVNGVVVTTPGFAIDPESDVIAVNGRTLSTATKIYIMINKPKGIVSTSQDDHGRQSVLELVDIDERLYTVGRLDMETEGLLLLTNDGELTFRLTHPKHEFSKTYVGLVRGTPSEASLQYFRQGMEVEDYHTAPAAVKILECFDQSTQLEMIIHEGKKRQIRKMCGVLGHPIQDLKRVAVGKLTLGNLNPGEWRYLRDDEINYLRGDEKLW</sequence>
<dbReference type="Gene3D" id="3.30.70.1560">
    <property type="entry name" value="Alpha-L RNA-binding motif"/>
    <property type="match status" value="1"/>
</dbReference>
<dbReference type="InterPro" id="IPR018496">
    <property type="entry name" value="PsdUridine_synth_RsuA/RluB_CS"/>
</dbReference>
<evidence type="ECO:0000256" key="1">
    <source>
        <dbReference type="ARBA" id="ARBA00008348"/>
    </source>
</evidence>
<comment type="caution">
    <text evidence="6">The sequence shown here is derived from an EMBL/GenBank/DDBJ whole genome shotgun (WGS) entry which is preliminary data.</text>
</comment>
<proteinExistence type="inferred from homology"/>
<dbReference type="InterPro" id="IPR006145">
    <property type="entry name" value="PsdUridine_synth_RsuA/RluA"/>
</dbReference>
<dbReference type="CDD" id="cd00165">
    <property type="entry name" value="S4"/>
    <property type="match status" value="1"/>
</dbReference>
<dbReference type="InterPro" id="IPR020103">
    <property type="entry name" value="PsdUridine_synth_cat_dom_sf"/>
</dbReference>
<evidence type="ECO:0000256" key="3">
    <source>
        <dbReference type="PROSITE-ProRule" id="PRU00182"/>
    </source>
</evidence>
<dbReference type="InterPro" id="IPR000748">
    <property type="entry name" value="PsdUridine_synth_RsuA/RluB/E/F"/>
</dbReference>
<dbReference type="EC" id="5.4.99.-" evidence="4"/>
<keyword evidence="3" id="KW-0694">RNA-binding</keyword>
<dbReference type="PANTHER" id="PTHR47683:SF2">
    <property type="entry name" value="RNA-BINDING S4 DOMAIN-CONTAINING PROTEIN"/>
    <property type="match status" value="1"/>
</dbReference>
<dbReference type="FunFam" id="3.10.290.10:FF:000003">
    <property type="entry name" value="Pseudouridine synthase"/>
    <property type="match status" value="1"/>
</dbReference>
<dbReference type="PANTHER" id="PTHR47683">
    <property type="entry name" value="PSEUDOURIDINE SYNTHASE FAMILY PROTEIN-RELATED"/>
    <property type="match status" value="1"/>
</dbReference>
<dbReference type="Pfam" id="PF00849">
    <property type="entry name" value="PseudoU_synth_2"/>
    <property type="match status" value="1"/>
</dbReference>
<dbReference type="InterPro" id="IPR002942">
    <property type="entry name" value="S4_RNA-bd"/>
</dbReference>
<dbReference type="NCBIfam" id="TIGR00093">
    <property type="entry name" value="pseudouridine synthase"/>
    <property type="match status" value="1"/>
</dbReference>
<dbReference type="PATRIC" id="fig|52689.4.peg.3143"/>
<keyword evidence="2 4" id="KW-0413">Isomerase</keyword>
<dbReference type="InterPro" id="IPR020094">
    <property type="entry name" value="TruA/RsuA/RluB/E/F_N"/>
</dbReference>
<gene>
    <name evidence="6" type="ORF">AKG39_02190</name>
</gene>
<dbReference type="GO" id="GO:0000455">
    <property type="term" value="P:enzyme-directed rRNA pseudouridine synthesis"/>
    <property type="evidence" value="ECO:0007669"/>
    <property type="project" value="UniProtKB-ARBA"/>
</dbReference>
<reference evidence="7" key="1">
    <citation type="submission" date="2015-07" db="EMBL/GenBank/DDBJ databases">
        <title>Draft genome sequence of Acetobacterium bakii DSM 8293, a potential psychrophilic chemical producer through syngas fermentation.</title>
        <authorList>
            <person name="Song Y."/>
            <person name="Hwang S."/>
            <person name="Cho B.-K."/>
        </authorList>
    </citation>
    <scope>NUCLEOTIDE SEQUENCE [LARGE SCALE GENOMIC DNA]</scope>
    <source>
        <strain evidence="7">DSM 8239</strain>
    </source>
</reference>
<accession>A0A0L6U427</accession>
<dbReference type="AlphaFoldDB" id="A0A0L6U427"/>
<keyword evidence="7" id="KW-1185">Reference proteome</keyword>
<evidence type="ECO:0000259" key="5">
    <source>
        <dbReference type="SMART" id="SM00363"/>
    </source>
</evidence>